<evidence type="ECO:0000313" key="10">
    <source>
        <dbReference type="EMBL" id="VUX63325.1"/>
    </source>
</evidence>
<feature type="binding site" evidence="9">
    <location>
        <position position="13"/>
    </location>
    <ligand>
        <name>Mg(2+)</name>
        <dbReference type="ChEBI" id="CHEBI:18420"/>
        <note>catalytic</note>
    </ligand>
</feature>
<dbReference type="GO" id="GO:0004521">
    <property type="term" value="F:RNA endonuclease activity"/>
    <property type="evidence" value="ECO:0007669"/>
    <property type="project" value="InterPro"/>
</dbReference>
<comment type="function">
    <text evidence="9">CRISPR (clustered regularly interspaced short palindromic repeat), is an adaptive immune system that provides protection against mobile genetic elements (viruses, transposable elements and conjugative plasmids). CRISPR clusters contain sequences complementary to antecedent mobile elements and target invading nucleic acids. CRISPR clusters are transcribed and processed into CRISPR RNA (crRNA). Functions as a ssRNA-specific endoribonuclease. Involved in the integration of spacer DNA into the CRISPR cassette.</text>
</comment>
<name>A0AAX3IWX9_BIFPS</name>
<organism evidence="10 11">
    <name type="scientific">Bifidobacterium pseudocatenulatum</name>
    <dbReference type="NCBI Taxonomy" id="28026"/>
    <lineage>
        <taxon>Bacteria</taxon>
        <taxon>Bacillati</taxon>
        <taxon>Actinomycetota</taxon>
        <taxon>Actinomycetes</taxon>
        <taxon>Bifidobacteriales</taxon>
        <taxon>Bifidobacteriaceae</taxon>
        <taxon>Bifidobacterium</taxon>
    </lineage>
</organism>
<dbReference type="AlphaFoldDB" id="A0AAX3IWX9"/>
<comment type="cofactor">
    <cofactor evidence="1 9">
        <name>Mg(2+)</name>
        <dbReference type="ChEBI" id="CHEBI:18420"/>
    </cofactor>
</comment>
<dbReference type="SUPFAM" id="SSF143430">
    <property type="entry name" value="TTP0101/SSO1404-like"/>
    <property type="match status" value="1"/>
</dbReference>
<dbReference type="GO" id="GO:0043571">
    <property type="term" value="P:maintenance of CRISPR repeat elements"/>
    <property type="evidence" value="ECO:0007669"/>
    <property type="project" value="UniProtKB-UniRule"/>
</dbReference>
<keyword evidence="6 9" id="KW-0378">Hydrolase</keyword>
<sequence>MSDEKRSYLVAYDINDDRRRDHVAKILRCYGERLQYSVFFLRIRPAKMLVVQNLIEVEIDGSTDSVVVCFLGKEEQAREGMSFLGRREYSDLTIPTVI</sequence>
<dbReference type="Proteomes" id="UP000331308">
    <property type="component" value="Unassembled WGS sequence"/>
</dbReference>
<comment type="caution">
    <text evidence="10">The sequence shown here is derived from an EMBL/GenBank/DDBJ whole genome shotgun (WGS) entry which is preliminary data.</text>
</comment>
<keyword evidence="5 9" id="KW-0255">Endonuclease</keyword>
<evidence type="ECO:0000256" key="4">
    <source>
        <dbReference type="ARBA" id="ARBA00022723"/>
    </source>
</evidence>
<dbReference type="Gene3D" id="3.30.70.240">
    <property type="match status" value="1"/>
</dbReference>
<evidence type="ECO:0000256" key="2">
    <source>
        <dbReference type="ARBA" id="ARBA00009959"/>
    </source>
</evidence>
<evidence type="ECO:0000256" key="3">
    <source>
        <dbReference type="ARBA" id="ARBA00022722"/>
    </source>
</evidence>
<reference evidence="10 11" key="1">
    <citation type="submission" date="2019-07" db="EMBL/GenBank/DDBJ databases">
        <authorList>
            <person name="Chang H.-W."/>
            <person name="Raman A."/>
            <person name="Venkatesh S."/>
            <person name="Gehrig J."/>
        </authorList>
    </citation>
    <scope>NUCLEOTIDE SEQUENCE [LARGE SCALE GENOMIC DNA]</scope>
    <source>
        <strain evidence="10">Bifidobacterium_pseudocatenulatum_LFYP_29</strain>
    </source>
</reference>
<dbReference type="HAMAP" id="MF_01471">
    <property type="entry name" value="Cas2"/>
    <property type="match status" value="1"/>
</dbReference>
<dbReference type="GO" id="GO:0016787">
    <property type="term" value="F:hydrolase activity"/>
    <property type="evidence" value="ECO:0007669"/>
    <property type="project" value="UniProtKB-KW"/>
</dbReference>
<keyword evidence="3 9" id="KW-0540">Nuclease</keyword>
<keyword evidence="7 9" id="KW-0460">Magnesium</keyword>
<dbReference type="CDD" id="cd09725">
    <property type="entry name" value="Cas2_I_II_III"/>
    <property type="match status" value="1"/>
</dbReference>
<evidence type="ECO:0000256" key="9">
    <source>
        <dbReference type="HAMAP-Rule" id="MF_01471"/>
    </source>
</evidence>
<dbReference type="GO" id="GO:0051607">
    <property type="term" value="P:defense response to virus"/>
    <property type="evidence" value="ECO:0007669"/>
    <property type="project" value="UniProtKB-UniRule"/>
</dbReference>
<evidence type="ECO:0000256" key="1">
    <source>
        <dbReference type="ARBA" id="ARBA00001946"/>
    </source>
</evidence>
<evidence type="ECO:0000256" key="5">
    <source>
        <dbReference type="ARBA" id="ARBA00022759"/>
    </source>
</evidence>
<comment type="subunit">
    <text evidence="9">Homodimer, forms a heterotetramer with a Cas1 homodimer.</text>
</comment>
<protein>
    <recommendedName>
        <fullName evidence="9">CRISPR-associated endoribonuclease Cas2</fullName>
        <ecNumber evidence="9">3.1.-.-</ecNumber>
    </recommendedName>
</protein>
<dbReference type="RefSeq" id="WP_065441282.1">
    <property type="nucleotide sequence ID" value="NZ_BCXZ01000032.1"/>
</dbReference>
<dbReference type="PANTHER" id="PTHR34405:SF3">
    <property type="entry name" value="CRISPR-ASSOCIATED ENDORIBONUCLEASE CAS2 3"/>
    <property type="match status" value="1"/>
</dbReference>
<dbReference type="NCBIfam" id="TIGR01573">
    <property type="entry name" value="cas2"/>
    <property type="match status" value="1"/>
</dbReference>
<evidence type="ECO:0000313" key="11">
    <source>
        <dbReference type="Proteomes" id="UP000331308"/>
    </source>
</evidence>
<dbReference type="GO" id="GO:0046872">
    <property type="term" value="F:metal ion binding"/>
    <property type="evidence" value="ECO:0007669"/>
    <property type="project" value="UniProtKB-UniRule"/>
</dbReference>
<dbReference type="PANTHER" id="PTHR34405">
    <property type="entry name" value="CRISPR-ASSOCIATED ENDORIBONUCLEASE CAS2"/>
    <property type="match status" value="1"/>
</dbReference>
<proteinExistence type="inferred from homology"/>
<evidence type="ECO:0000256" key="7">
    <source>
        <dbReference type="ARBA" id="ARBA00022842"/>
    </source>
</evidence>
<accession>A0AAX3IWX9</accession>
<dbReference type="EC" id="3.1.-.-" evidence="9"/>
<dbReference type="Pfam" id="PF09827">
    <property type="entry name" value="CRISPR_Cas2"/>
    <property type="match status" value="1"/>
</dbReference>
<keyword evidence="4 9" id="KW-0479">Metal-binding</keyword>
<dbReference type="InterPro" id="IPR019199">
    <property type="entry name" value="Virulence_VapD/CRISPR_Cas2"/>
</dbReference>
<gene>
    <name evidence="10" type="primary">cas2b</name>
    <name evidence="9" type="synonym">cas2</name>
    <name evidence="10" type="ORF">BPLFYP29_00903</name>
</gene>
<evidence type="ECO:0000256" key="6">
    <source>
        <dbReference type="ARBA" id="ARBA00022801"/>
    </source>
</evidence>
<dbReference type="InterPro" id="IPR021127">
    <property type="entry name" value="CRISPR_associated_Cas2"/>
</dbReference>
<keyword evidence="8 9" id="KW-0051">Antiviral defense</keyword>
<comment type="similarity">
    <text evidence="2 9">Belongs to the CRISPR-associated endoribonuclease Cas2 protein family.</text>
</comment>
<evidence type="ECO:0000256" key="8">
    <source>
        <dbReference type="ARBA" id="ARBA00023118"/>
    </source>
</evidence>
<dbReference type="EMBL" id="CABHOD010000004">
    <property type="protein sequence ID" value="VUX63325.1"/>
    <property type="molecule type" value="Genomic_DNA"/>
</dbReference>